<sequence length="53" mass="6245">MRIQDDHQCKLRRRFQTKDQAQAACNSIAQRQGVLRRPEGCRYCNGWHLSDAK</sequence>
<dbReference type="RefSeq" id="YP_010038055.1">
    <property type="nucleotide sequence ID" value="NC_054149.1"/>
</dbReference>
<accession>A0A7D7J6W6</accession>
<dbReference type="Proteomes" id="UP000514744">
    <property type="component" value="Segment"/>
</dbReference>
<dbReference type="GeneID" id="63642527"/>
<name>A0A7D7J6W6_9CAUD</name>
<dbReference type="EMBL" id="MT613935">
    <property type="protein sequence ID" value="QMP19208.1"/>
    <property type="molecule type" value="Genomic_DNA"/>
</dbReference>
<evidence type="ECO:0000313" key="1">
    <source>
        <dbReference type="EMBL" id="QMP19208.1"/>
    </source>
</evidence>
<evidence type="ECO:0000313" key="2">
    <source>
        <dbReference type="Proteomes" id="UP000514744"/>
    </source>
</evidence>
<protein>
    <submittedName>
        <fullName evidence="1">Uncharacterized protein</fullName>
    </submittedName>
</protein>
<reference evidence="1 2" key="1">
    <citation type="submission" date="2020-06" db="EMBL/GenBank/DDBJ databases">
        <authorList>
            <person name="Persinger R.D."/>
            <person name="Temple L."/>
        </authorList>
    </citation>
    <scope>NUCLEOTIDE SEQUENCE [LARGE SCALE GENOMIC DNA]</scope>
</reference>
<proteinExistence type="predicted"/>
<keyword evidence="2" id="KW-1185">Reference proteome</keyword>
<organism evidence="1 2">
    <name type="scientific">Pseudomonas phage Persinger</name>
    <dbReference type="NCBI Taxonomy" id="2749430"/>
    <lineage>
        <taxon>Viruses</taxon>
        <taxon>Duplodnaviria</taxon>
        <taxon>Heunggongvirae</taxon>
        <taxon>Uroviricota</taxon>
        <taxon>Caudoviricetes</taxon>
        <taxon>Harrisonburgvirus</taxon>
        <taxon>Harrisonburgvirus persinger</taxon>
    </lineage>
</organism>
<dbReference type="KEGG" id="vg:63642527"/>